<dbReference type="EMBL" id="CP059265">
    <property type="protein sequence ID" value="QLQ30772.1"/>
    <property type="molecule type" value="Genomic_DNA"/>
</dbReference>
<dbReference type="InterPro" id="IPR038215">
    <property type="entry name" value="TN5-like_N_sf"/>
</dbReference>
<organism evidence="2 3">
    <name type="scientific">Candidatus Thiothrix singaporensis</name>
    <dbReference type="NCBI Taxonomy" id="2799669"/>
    <lineage>
        <taxon>Bacteria</taxon>
        <taxon>Pseudomonadati</taxon>
        <taxon>Pseudomonadota</taxon>
        <taxon>Gammaproteobacteria</taxon>
        <taxon>Thiotrichales</taxon>
        <taxon>Thiotrichaceae</taxon>
        <taxon>Thiothrix</taxon>
    </lineage>
</organism>
<protein>
    <recommendedName>
        <fullName evidence="1">Transposase Tn5-like N-terminal domain-containing protein</fullName>
    </recommendedName>
</protein>
<evidence type="ECO:0000313" key="2">
    <source>
        <dbReference type="EMBL" id="QLQ30772.1"/>
    </source>
</evidence>
<sequence length="73" mass="8106">MPASIPASCGGWAETQAAYRYFANGQVDWQKILSPISARRKRASASRKWCSASRTPRNWISTAGHWRDGAVKP</sequence>
<evidence type="ECO:0000259" key="1">
    <source>
        <dbReference type="Pfam" id="PF14706"/>
    </source>
</evidence>
<dbReference type="InterPro" id="IPR012337">
    <property type="entry name" value="RNaseH-like_sf"/>
</dbReference>
<gene>
    <name evidence="2" type="ORF">HZT40_03175</name>
</gene>
<dbReference type="Proteomes" id="UP000510621">
    <property type="component" value="Chromosome"/>
</dbReference>
<reference evidence="2" key="1">
    <citation type="submission" date="2020-06" db="EMBL/GenBank/DDBJ databases">
        <title>Analysis procedures for assessing recovery of high quality, complete, closed genomes from Nanopore long read metagenome sequencing.</title>
        <authorList>
            <person name="Bessarab I."/>
            <person name="Arumugam K."/>
            <person name="Haryono M."/>
            <person name="Liu X."/>
            <person name="Roy S."/>
            <person name="Zuniga-Montanez R.E."/>
            <person name="Qiu G."/>
            <person name="Drautz-Moses D.I."/>
            <person name="Law Y.Y."/>
            <person name="Wuertz S."/>
            <person name="Lauro F.M."/>
            <person name="Huson D.H."/>
            <person name="Williams R.B."/>
        </authorList>
    </citation>
    <scope>NUCLEOTIDE SEQUENCE [LARGE SCALE GENOMIC DNA]</scope>
    <source>
        <strain evidence="2">SSD2</strain>
    </source>
</reference>
<accession>A0A7L6ANT6</accession>
<dbReference type="Gene3D" id="1.10.246.40">
    <property type="entry name" value="Tn5 transposase, domain 1"/>
    <property type="match status" value="1"/>
</dbReference>
<dbReference type="AlphaFoldDB" id="A0A7L6ANT6"/>
<feature type="domain" description="Transposase Tn5-like N-terminal" evidence="1">
    <location>
        <begin position="3"/>
        <end position="27"/>
    </location>
</feature>
<dbReference type="KEGG" id="this:HZT40_03175"/>
<proteinExistence type="predicted"/>
<dbReference type="Pfam" id="PF14706">
    <property type="entry name" value="Tnp_DNA_bind"/>
    <property type="match status" value="1"/>
</dbReference>
<name>A0A7L6ANT6_9GAMM</name>
<dbReference type="SUPFAM" id="SSF53098">
    <property type="entry name" value="Ribonuclease H-like"/>
    <property type="match status" value="1"/>
</dbReference>
<dbReference type="InterPro" id="IPR014735">
    <property type="entry name" value="Transposase_Tn5-like_N"/>
</dbReference>
<keyword evidence="3" id="KW-1185">Reference proteome</keyword>
<evidence type="ECO:0000313" key="3">
    <source>
        <dbReference type="Proteomes" id="UP000510621"/>
    </source>
</evidence>